<dbReference type="Pfam" id="PF01607">
    <property type="entry name" value="CBM_14"/>
    <property type="match status" value="1"/>
</dbReference>
<dbReference type="AlphaFoldDB" id="B7P218"/>
<feature type="domain" description="Chitin-binding type-2" evidence="1">
    <location>
        <begin position="36"/>
        <end position="95"/>
    </location>
</feature>
<dbReference type="GO" id="GO:0008061">
    <property type="term" value="F:chitin binding"/>
    <property type="evidence" value="ECO:0007669"/>
    <property type="project" value="InterPro"/>
</dbReference>
<proteinExistence type="predicted"/>
<dbReference type="Proteomes" id="UP000001555">
    <property type="component" value="Unassembled WGS sequence"/>
</dbReference>
<name>B7P218_IXOSC</name>
<gene>
    <name evidence="2" type="ORF">IscW_ISCW016279</name>
</gene>
<dbReference type="PaxDb" id="6945-B7P218"/>
<protein>
    <recommendedName>
        <fullName evidence="1">Chitin-binding type-2 domain-containing protein</fullName>
    </recommendedName>
</protein>
<feature type="non-terminal residue" evidence="2">
    <location>
        <position position="107"/>
    </location>
</feature>
<dbReference type="InterPro" id="IPR036508">
    <property type="entry name" value="Chitin-bd_dom_sf"/>
</dbReference>
<evidence type="ECO:0000259" key="1">
    <source>
        <dbReference type="PROSITE" id="PS50940"/>
    </source>
</evidence>
<organism>
    <name type="scientific">Ixodes scapularis</name>
    <name type="common">Black-legged tick</name>
    <name type="synonym">Deer tick</name>
    <dbReference type="NCBI Taxonomy" id="6945"/>
    <lineage>
        <taxon>Eukaryota</taxon>
        <taxon>Metazoa</taxon>
        <taxon>Ecdysozoa</taxon>
        <taxon>Arthropoda</taxon>
        <taxon>Chelicerata</taxon>
        <taxon>Arachnida</taxon>
        <taxon>Acari</taxon>
        <taxon>Parasitiformes</taxon>
        <taxon>Ixodida</taxon>
        <taxon>Ixodoidea</taxon>
        <taxon>Ixodidae</taxon>
        <taxon>Ixodinae</taxon>
        <taxon>Ixodes</taxon>
    </lineage>
</organism>
<accession>B7P218</accession>
<dbReference type="InterPro" id="IPR052976">
    <property type="entry name" value="Scoloptoxin-like"/>
</dbReference>
<keyword evidence="4" id="KW-1185">Reference proteome</keyword>
<dbReference type="PROSITE" id="PS50940">
    <property type="entry name" value="CHIT_BIND_II"/>
    <property type="match status" value="1"/>
</dbReference>
<dbReference type="GO" id="GO:0005576">
    <property type="term" value="C:extracellular region"/>
    <property type="evidence" value="ECO:0007669"/>
    <property type="project" value="InterPro"/>
</dbReference>
<dbReference type="InterPro" id="IPR002557">
    <property type="entry name" value="Chitin-bd_dom"/>
</dbReference>
<evidence type="ECO:0000313" key="4">
    <source>
        <dbReference type="Proteomes" id="UP000001555"/>
    </source>
</evidence>
<dbReference type="OrthoDB" id="6428908at2759"/>
<sequence>SPRAPQFAYRTSSDVPGLPGLAGSDYPTYSEVPFTNFKCGEQAYPGMYADVEAGCQVFHSCDNNHREKSFLCPNGTIFKQELFTCDWWYNVNCDDSPNFFHLNAEMF</sequence>
<dbReference type="PANTHER" id="PTHR22933">
    <property type="entry name" value="FI18007P1-RELATED"/>
    <property type="match status" value="1"/>
</dbReference>
<dbReference type="EMBL" id="DS619893">
    <property type="protein sequence ID" value="EEC00640.1"/>
    <property type="molecule type" value="Genomic_DNA"/>
</dbReference>
<dbReference type="EMBL" id="ABJB010966767">
    <property type="status" value="NOT_ANNOTATED_CDS"/>
    <property type="molecule type" value="Genomic_DNA"/>
</dbReference>
<dbReference type="VEuPathDB" id="VectorBase:ISCP_027226"/>
<dbReference type="VEuPathDB" id="VectorBase:ISCI016279"/>
<dbReference type="EnsemblMetazoa" id="ISCW016279-RA">
    <property type="protein sequence ID" value="ISCW016279-PA"/>
    <property type="gene ID" value="ISCW016279"/>
</dbReference>
<dbReference type="PANTHER" id="PTHR22933:SF43">
    <property type="entry name" value="LP10131P"/>
    <property type="match status" value="1"/>
</dbReference>
<dbReference type="HOGENOM" id="CLU_145640_1_0_1"/>
<reference evidence="3" key="2">
    <citation type="submission" date="2020-05" db="UniProtKB">
        <authorList>
            <consortium name="EnsemblMetazoa"/>
        </authorList>
    </citation>
    <scope>IDENTIFICATION</scope>
    <source>
        <strain evidence="3">wikel</strain>
    </source>
</reference>
<evidence type="ECO:0000313" key="2">
    <source>
        <dbReference type="EMBL" id="EEC00640.1"/>
    </source>
</evidence>
<reference evidence="2 4" key="1">
    <citation type="submission" date="2008-03" db="EMBL/GenBank/DDBJ databases">
        <title>Annotation of Ixodes scapularis.</title>
        <authorList>
            <consortium name="Ixodes scapularis Genome Project Consortium"/>
            <person name="Caler E."/>
            <person name="Hannick L.I."/>
            <person name="Bidwell S."/>
            <person name="Joardar V."/>
            <person name="Thiagarajan M."/>
            <person name="Amedeo P."/>
            <person name="Galinsky K.J."/>
            <person name="Schobel S."/>
            <person name="Inman J."/>
            <person name="Hostetler J."/>
            <person name="Miller J."/>
            <person name="Hammond M."/>
            <person name="Megy K."/>
            <person name="Lawson D."/>
            <person name="Kodira C."/>
            <person name="Sutton G."/>
            <person name="Meyer J."/>
            <person name="Hill C.A."/>
            <person name="Birren B."/>
            <person name="Nene V."/>
            <person name="Collins F."/>
            <person name="Alarcon-Chaidez F."/>
            <person name="Wikel S."/>
            <person name="Strausberg R."/>
        </authorList>
    </citation>
    <scope>NUCLEOTIDE SEQUENCE [LARGE SCALE GENOMIC DNA]</scope>
    <source>
        <strain evidence="4">Wikel</strain>
        <strain evidence="2">Wikel colony</strain>
    </source>
</reference>
<evidence type="ECO:0000313" key="3">
    <source>
        <dbReference type="EnsemblMetazoa" id="ISCW016279-PA"/>
    </source>
</evidence>
<dbReference type="EMBL" id="ABJB011000535">
    <property type="status" value="NOT_ANNOTATED_CDS"/>
    <property type="molecule type" value="Genomic_DNA"/>
</dbReference>
<dbReference type="SUPFAM" id="SSF57625">
    <property type="entry name" value="Invertebrate chitin-binding proteins"/>
    <property type="match status" value="1"/>
</dbReference>
<feature type="non-terminal residue" evidence="2">
    <location>
        <position position="1"/>
    </location>
</feature>
<dbReference type="Gene3D" id="2.170.140.10">
    <property type="entry name" value="Chitin binding domain"/>
    <property type="match status" value="1"/>
</dbReference>
<dbReference type="InParanoid" id="B7P218"/>
<dbReference type="SMART" id="SM00494">
    <property type="entry name" value="ChtBD2"/>
    <property type="match status" value="1"/>
</dbReference>
<dbReference type="STRING" id="6945.B7P218"/>
<dbReference type="VEuPathDB" id="VectorBase:ISCW016279"/>